<accession>A0ABX8UVV6</accession>
<gene>
    <name evidence="4" type="ORF">KZJ38_26040</name>
</gene>
<dbReference type="Pfam" id="PF25838">
    <property type="entry name" value="Apionate_lact_M"/>
    <property type="match status" value="1"/>
</dbReference>
<evidence type="ECO:0000259" key="1">
    <source>
        <dbReference type="Pfam" id="PF25837"/>
    </source>
</evidence>
<organism evidence="4 5">
    <name type="scientific">Paraburkholderia edwinii</name>
    <dbReference type="NCBI Taxonomy" id="2861782"/>
    <lineage>
        <taxon>Bacteria</taxon>
        <taxon>Pseudomonadati</taxon>
        <taxon>Pseudomonadota</taxon>
        <taxon>Betaproteobacteria</taxon>
        <taxon>Burkholderiales</taxon>
        <taxon>Burkholderiaceae</taxon>
        <taxon>Paraburkholderia</taxon>
    </lineage>
</organism>
<dbReference type="InterPro" id="IPR058788">
    <property type="entry name" value="ApnL_N"/>
</dbReference>
<protein>
    <submittedName>
        <fullName evidence="4">Uncharacterized protein</fullName>
    </submittedName>
</protein>
<reference evidence="4 5" key="1">
    <citation type="submission" date="2021-07" db="EMBL/GenBank/DDBJ databases">
        <title>Paraburkholderia edwinii protects Aspergillus sp. from phenazines by acting as a toxin sponge.</title>
        <authorList>
            <person name="Dahlstrom K.M."/>
            <person name="Newman D.K."/>
        </authorList>
    </citation>
    <scope>NUCLEOTIDE SEQUENCE [LARGE SCALE GENOMIC DNA]</scope>
    <source>
        <strain evidence="4 5">Pe01</strain>
    </source>
</reference>
<dbReference type="Proteomes" id="UP000826462">
    <property type="component" value="Chromosome 2"/>
</dbReference>
<dbReference type="InterPro" id="IPR058787">
    <property type="entry name" value="ApnL_M"/>
</dbReference>
<evidence type="ECO:0000259" key="3">
    <source>
        <dbReference type="Pfam" id="PF25839"/>
    </source>
</evidence>
<feature type="domain" description="D-apionate lactonase TIM barrel" evidence="2">
    <location>
        <begin position="273"/>
        <end position="558"/>
    </location>
</feature>
<evidence type="ECO:0000259" key="2">
    <source>
        <dbReference type="Pfam" id="PF25838"/>
    </source>
</evidence>
<sequence>MQTVEALAVALTGTAQTESEPVRLAAGPLAVEFDGGGLRYVCYGEVEVIRAISFLARDENWGTHALKLEDVQIEQRDDAFEVRFRGTCGPGGTELQLSASIVGRANGQLEFNASATLAGDLLTNRTGFVVLHPLDVSGRPVVVETVDGQCTSTHFPEKIDPFQPFRDIRALTTQHSDALSVEVRMEGDTFEMEDQRNWSDASFKTYVRPLALPWPYTLAKGSTLAQSVKVTVQAARPADANRPVAGATPDTATAPARIRLDADAREQRAVPQLGIGVRAEDLDTALQHAAELHALNPAYFIAHLDLRHDAPATAVPRFAQLADTAHVPYVLEVVLTGDGHPADELRHVAAAASGRSSPIALQVSPAPDLKAVLPGSPWPPCPSFDDIFAAARAAFPGTPLGGGTFAYFTELNRKRPPFDKLDYATFTTCPIVHAADDRSVMETLATLPFIANSATALAGNTPYRVGPCTIASRDNPYGAATLPNETGHGAKRICLTDNDPRQRALYGAAWNLGYFAAFAAGGATHIALSELTGPRGLFDSGKPTPLFRLLASLAQARGAYRANLTVDPGRLPLAAFAAKQDASTTLWIANLSAQTNRVELDVGGTAGTTANTAANAAPNATAKGATIARWLPGVDFANAPPRHVPLTAGTFKLEPYETAEIRLLASMP</sequence>
<dbReference type="Pfam" id="PF25839">
    <property type="entry name" value="Apionate_lact_C"/>
    <property type="match status" value="1"/>
</dbReference>
<dbReference type="RefSeq" id="WP_219802724.1">
    <property type="nucleotide sequence ID" value="NZ_CP080096.1"/>
</dbReference>
<dbReference type="EMBL" id="CP080096">
    <property type="protein sequence ID" value="QYD73125.1"/>
    <property type="molecule type" value="Genomic_DNA"/>
</dbReference>
<feature type="domain" description="D-apionate lactonase N-terminal" evidence="1">
    <location>
        <begin position="10"/>
        <end position="234"/>
    </location>
</feature>
<dbReference type="Pfam" id="PF25837">
    <property type="entry name" value="Apionate_lact_N"/>
    <property type="match status" value="1"/>
</dbReference>
<keyword evidence="5" id="KW-1185">Reference proteome</keyword>
<name>A0ABX8UVV6_9BURK</name>
<evidence type="ECO:0000313" key="4">
    <source>
        <dbReference type="EMBL" id="QYD73125.1"/>
    </source>
</evidence>
<feature type="domain" description="D-apionate lactonase C-terminal" evidence="3">
    <location>
        <begin position="573"/>
        <end position="660"/>
    </location>
</feature>
<evidence type="ECO:0000313" key="5">
    <source>
        <dbReference type="Proteomes" id="UP000826462"/>
    </source>
</evidence>
<proteinExistence type="predicted"/>
<dbReference type="InterPro" id="IPR058789">
    <property type="entry name" value="ApnL_C"/>
</dbReference>